<keyword evidence="1" id="KW-0472">Membrane</keyword>
<comment type="caution">
    <text evidence="2">The sequence shown here is derived from an EMBL/GenBank/DDBJ whole genome shotgun (WGS) entry which is preliminary data.</text>
</comment>
<dbReference type="Proteomes" id="UP000181901">
    <property type="component" value="Unassembled WGS sequence"/>
</dbReference>
<protein>
    <submittedName>
        <fullName evidence="2">Uncharacterized protein</fullName>
    </submittedName>
</protein>
<reference evidence="2 3" key="1">
    <citation type="submission" date="2015-09" db="EMBL/GenBank/DDBJ databases">
        <title>Genome of Desulfovibrio dechloracetivorans BerOc1, a mercury methylating strain isolated from highly hydrocarbons and metals contaminated coastal sediments.</title>
        <authorList>
            <person name="Goni Urriza M."/>
            <person name="Gassie C."/>
            <person name="Bouchez O."/>
            <person name="Klopp C."/>
            <person name="Ranchou-Peyruse A."/>
            <person name="Remy G."/>
        </authorList>
    </citation>
    <scope>NUCLEOTIDE SEQUENCE [LARGE SCALE GENOMIC DNA]</scope>
    <source>
        <strain evidence="2 3">BerOc1</strain>
    </source>
</reference>
<keyword evidence="1" id="KW-1133">Transmembrane helix</keyword>
<keyword evidence="1" id="KW-0812">Transmembrane</keyword>
<dbReference type="AlphaFoldDB" id="A0A1J5MTH3"/>
<evidence type="ECO:0000313" key="3">
    <source>
        <dbReference type="Proteomes" id="UP000181901"/>
    </source>
</evidence>
<keyword evidence="3" id="KW-1185">Reference proteome</keyword>
<dbReference type="EMBL" id="LKAQ01000004">
    <property type="protein sequence ID" value="OIQ49918.1"/>
    <property type="molecule type" value="Genomic_DNA"/>
</dbReference>
<feature type="transmembrane region" description="Helical" evidence="1">
    <location>
        <begin position="34"/>
        <end position="51"/>
    </location>
</feature>
<organism evidence="2 3">
    <name type="scientific">Pseudodesulfovibrio hydrargyri</name>
    <dbReference type="NCBI Taxonomy" id="2125990"/>
    <lineage>
        <taxon>Bacteria</taxon>
        <taxon>Pseudomonadati</taxon>
        <taxon>Thermodesulfobacteriota</taxon>
        <taxon>Desulfovibrionia</taxon>
        <taxon>Desulfovibrionales</taxon>
        <taxon>Desulfovibrionaceae</taxon>
    </lineage>
</organism>
<gene>
    <name evidence="2" type="ORF">BerOc1_01846</name>
</gene>
<sequence length="52" mass="6057">MSDIQDWRYFFQPEDSSLDACRRTVPNHLRIGKTLLWACIAVFFGLLLGHAF</sequence>
<name>A0A1J5MTH3_9BACT</name>
<evidence type="ECO:0000256" key="1">
    <source>
        <dbReference type="SAM" id="Phobius"/>
    </source>
</evidence>
<evidence type="ECO:0000313" key="2">
    <source>
        <dbReference type="EMBL" id="OIQ49918.1"/>
    </source>
</evidence>
<accession>A0A1J5MTH3</accession>
<dbReference type="RefSeq" id="WP_165610804.1">
    <property type="nucleotide sequence ID" value="NZ_LKAQ01000004.1"/>
</dbReference>
<proteinExistence type="predicted"/>